<keyword evidence="2" id="KW-0732">Signal</keyword>
<organism evidence="3 4">
    <name type="scientific">Trichostrongylus colubriformis</name>
    <name type="common">Black scour worm</name>
    <dbReference type="NCBI Taxonomy" id="6319"/>
    <lineage>
        <taxon>Eukaryota</taxon>
        <taxon>Metazoa</taxon>
        <taxon>Ecdysozoa</taxon>
        <taxon>Nematoda</taxon>
        <taxon>Chromadorea</taxon>
        <taxon>Rhabditida</taxon>
        <taxon>Rhabditina</taxon>
        <taxon>Rhabditomorpha</taxon>
        <taxon>Strongyloidea</taxon>
        <taxon>Trichostrongylidae</taxon>
        <taxon>Trichostrongylus</taxon>
    </lineage>
</organism>
<evidence type="ECO:0000256" key="1">
    <source>
        <dbReference type="SAM" id="MobiDB-lite"/>
    </source>
</evidence>
<feature type="region of interest" description="Disordered" evidence="1">
    <location>
        <begin position="29"/>
        <end position="74"/>
    </location>
</feature>
<name>A0AAN8FP38_TRICO</name>
<comment type="caution">
    <text evidence="3">The sequence shown here is derived from an EMBL/GenBank/DDBJ whole genome shotgun (WGS) entry which is preliminary data.</text>
</comment>
<dbReference type="EMBL" id="WIXE01008109">
    <property type="protein sequence ID" value="KAK5979685.1"/>
    <property type="molecule type" value="Genomic_DNA"/>
</dbReference>
<evidence type="ECO:0000313" key="3">
    <source>
        <dbReference type="EMBL" id="KAK5979685.1"/>
    </source>
</evidence>
<proteinExistence type="predicted"/>
<feature type="chain" id="PRO_5042840304" evidence="2">
    <location>
        <begin position="21"/>
        <end position="74"/>
    </location>
</feature>
<protein>
    <submittedName>
        <fullName evidence="3">Uncharacterized protein</fullName>
    </submittedName>
</protein>
<reference evidence="3 4" key="1">
    <citation type="submission" date="2019-10" db="EMBL/GenBank/DDBJ databases">
        <title>Assembly and Annotation for the nematode Trichostrongylus colubriformis.</title>
        <authorList>
            <person name="Martin J."/>
        </authorList>
    </citation>
    <scope>NUCLEOTIDE SEQUENCE [LARGE SCALE GENOMIC DNA]</scope>
    <source>
        <strain evidence="3">G859</strain>
        <tissue evidence="3">Whole worm</tissue>
    </source>
</reference>
<gene>
    <name evidence="3" type="ORF">GCK32_021496</name>
</gene>
<feature type="compositionally biased region" description="Basic residues" evidence="1">
    <location>
        <begin position="49"/>
        <end position="74"/>
    </location>
</feature>
<dbReference type="Proteomes" id="UP001331761">
    <property type="component" value="Unassembled WGS sequence"/>
</dbReference>
<keyword evidence="4" id="KW-1185">Reference proteome</keyword>
<dbReference type="AlphaFoldDB" id="A0AAN8FP38"/>
<evidence type="ECO:0000256" key="2">
    <source>
        <dbReference type="SAM" id="SignalP"/>
    </source>
</evidence>
<evidence type="ECO:0000313" key="4">
    <source>
        <dbReference type="Proteomes" id="UP001331761"/>
    </source>
</evidence>
<accession>A0AAN8FP38</accession>
<feature type="signal peptide" evidence="2">
    <location>
        <begin position="1"/>
        <end position="20"/>
    </location>
</feature>
<sequence>YFRAMHWSKVILLLALLCLAFGEAAKAAKKDTKDVGTHKASKKSASSKVHTKSKKTRRSKSKVKHHKKKSCKNC</sequence>
<feature type="non-terminal residue" evidence="3">
    <location>
        <position position="1"/>
    </location>
</feature>